<gene>
    <name evidence="3" type="ORF">AV274_5343</name>
</gene>
<name>A0A196SAE5_BLAHN</name>
<evidence type="ECO:0000313" key="4">
    <source>
        <dbReference type="Proteomes" id="UP000078348"/>
    </source>
</evidence>
<protein>
    <submittedName>
        <fullName evidence="3">Uncharacterized protein</fullName>
    </submittedName>
</protein>
<evidence type="ECO:0000256" key="1">
    <source>
        <dbReference type="SAM" id="Phobius"/>
    </source>
</evidence>
<dbReference type="Proteomes" id="UP000078348">
    <property type="component" value="Unassembled WGS sequence"/>
</dbReference>
<dbReference type="AlphaFoldDB" id="A0A196SAE5"/>
<dbReference type="OrthoDB" id="10635453at2759"/>
<sequence>MNQFFVFATILAVALCGSCGTYTNECGSSFVSKYSGRSTAYVSCSLNGYVSGVEIKQNVYPQSGCKGDSMFIFRNTYKTTKKADATDKLNAQYDALLEKMTVKSNNVNAIKELYLTCSPEMKEGKTYNIQDISCTLLTVDLFAGWKSSVGKTSDMSIKFEGKKMTMVGSFSGELNKSSSFWGCFQVWSLILLIVVVIIVIVVIVLVSMKCCCSKKLPKKSKK</sequence>
<keyword evidence="2" id="KW-0732">Signal</keyword>
<proteinExistence type="predicted"/>
<organism evidence="3 4">
    <name type="scientific">Blastocystis sp. subtype 1 (strain ATCC 50177 / NandII)</name>
    <dbReference type="NCBI Taxonomy" id="478820"/>
    <lineage>
        <taxon>Eukaryota</taxon>
        <taxon>Sar</taxon>
        <taxon>Stramenopiles</taxon>
        <taxon>Bigyra</taxon>
        <taxon>Opalozoa</taxon>
        <taxon>Opalinata</taxon>
        <taxon>Blastocystidae</taxon>
        <taxon>Blastocystis</taxon>
    </lineage>
</organism>
<evidence type="ECO:0000256" key="2">
    <source>
        <dbReference type="SAM" id="SignalP"/>
    </source>
</evidence>
<accession>A0A196SAE5</accession>
<feature type="signal peptide" evidence="2">
    <location>
        <begin position="1"/>
        <end position="20"/>
    </location>
</feature>
<feature type="chain" id="PRO_5008274497" evidence="2">
    <location>
        <begin position="21"/>
        <end position="222"/>
    </location>
</feature>
<keyword evidence="4" id="KW-1185">Reference proteome</keyword>
<keyword evidence="1" id="KW-1133">Transmembrane helix</keyword>
<evidence type="ECO:0000313" key="3">
    <source>
        <dbReference type="EMBL" id="OAO12969.1"/>
    </source>
</evidence>
<comment type="caution">
    <text evidence="3">The sequence shown here is derived from an EMBL/GenBank/DDBJ whole genome shotgun (WGS) entry which is preliminary data.</text>
</comment>
<reference evidence="3 4" key="1">
    <citation type="submission" date="2016-05" db="EMBL/GenBank/DDBJ databases">
        <title>Nuclear genome of Blastocystis sp. subtype 1 NandII.</title>
        <authorList>
            <person name="Gentekaki E."/>
            <person name="Curtis B."/>
            <person name="Stairs C."/>
            <person name="Eme L."/>
            <person name="Herman E."/>
            <person name="Klimes V."/>
            <person name="Arias M.C."/>
            <person name="Elias M."/>
            <person name="Hilliou F."/>
            <person name="Klute M."/>
            <person name="Malik S.-B."/>
            <person name="Pightling A."/>
            <person name="Rachubinski R."/>
            <person name="Salas D."/>
            <person name="Schlacht A."/>
            <person name="Suga H."/>
            <person name="Archibald J."/>
            <person name="Ball S.G."/>
            <person name="Clark G."/>
            <person name="Dacks J."/>
            <person name="Van Der Giezen M."/>
            <person name="Tsaousis A."/>
            <person name="Roger A."/>
        </authorList>
    </citation>
    <scope>NUCLEOTIDE SEQUENCE [LARGE SCALE GENOMIC DNA]</scope>
    <source>
        <strain evidence="4">ATCC 50177 / NandII</strain>
    </source>
</reference>
<feature type="transmembrane region" description="Helical" evidence="1">
    <location>
        <begin position="186"/>
        <end position="212"/>
    </location>
</feature>
<keyword evidence="1" id="KW-0472">Membrane</keyword>
<keyword evidence="1" id="KW-0812">Transmembrane</keyword>
<dbReference type="EMBL" id="LXWW01000486">
    <property type="protein sequence ID" value="OAO12969.1"/>
    <property type="molecule type" value="Genomic_DNA"/>
</dbReference>